<evidence type="ECO:0000313" key="1">
    <source>
        <dbReference type="EMBL" id="MDT0260282.1"/>
    </source>
</evidence>
<dbReference type="Pfam" id="PF13692">
    <property type="entry name" value="Glyco_trans_1_4"/>
    <property type="match status" value="1"/>
</dbReference>
<proteinExistence type="predicted"/>
<dbReference type="PANTHER" id="PTHR12526">
    <property type="entry name" value="GLYCOSYLTRANSFERASE"/>
    <property type="match status" value="1"/>
</dbReference>
<name>A0ABU2J5K7_9ACTN</name>
<dbReference type="GO" id="GO:0016757">
    <property type="term" value="F:glycosyltransferase activity"/>
    <property type="evidence" value="ECO:0007669"/>
    <property type="project" value="UniProtKB-KW"/>
</dbReference>
<dbReference type="EC" id="2.4.-.-" evidence="1"/>
<sequence>MPEHRARVLMTLADVAWPVDAGKRLRAASMVRAVAEHCDVDVVVLFADADPAARPIPPDVDGRWQLIAASPRPAARAGLDLIRHLAPWQIAVHDWPGVQRRLAARDGGYDLIWFGALDHFARLRSTLRAPRVVVDCDDVETEKLSRFLALPRSAALPWADRVQRRIERPMWGHIQRRAVHAADAVLVCSELDRSRLIAQAAPKDAAAAARVHSIANTYPEPADVRVHAPQGRCTLAVIANYGTDQNLDAVRFVATQLLGPLRQAVPGARIRLVGRRADRLAEFGDIEGLDLVGPVDSVAEELSRAHAVLVPIRFGGGTRLKIVEALAYGVPVVSTVAGAEGIDATDGEQLLIGDTPQQIVASVCRVLDEPGLAQRLSGAGRALYERSYRPQATMDAVGALLGQVLRPTAGR</sequence>
<dbReference type="Proteomes" id="UP001183176">
    <property type="component" value="Unassembled WGS sequence"/>
</dbReference>
<accession>A0ABU2J5K7</accession>
<keyword evidence="1" id="KW-0808">Transferase</keyword>
<dbReference type="PANTHER" id="PTHR12526:SF600">
    <property type="entry name" value="GLYCOSYL TRANSFERASE GROUP 1"/>
    <property type="match status" value="1"/>
</dbReference>
<gene>
    <name evidence="1" type="ORF">RM423_02625</name>
</gene>
<dbReference type="SUPFAM" id="SSF53756">
    <property type="entry name" value="UDP-Glycosyltransferase/glycogen phosphorylase"/>
    <property type="match status" value="1"/>
</dbReference>
<keyword evidence="1" id="KW-0328">Glycosyltransferase</keyword>
<reference evidence="2" key="1">
    <citation type="submission" date="2023-07" db="EMBL/GenBank/DDBJ databases">
        <title>30 novel species of actinomycetes from the DSMZ collection.</title>
        <authorList>
            <person name="Nouioui I."/>
        </authorList>
    </citation>
    <scope>NUCLEOTIDE SEQUENCE [LARGE SCALE GENOMIC DNA]</scope>
    <source>
        <strain evidence="2">DSM 44399</strain>
    </source>
</reference>
<dbReference type="RefSeq" id="WP_311421435.1">
    <property type="nucleotide sequence ID" value="NZ_JAVREH010000002.1"/>
</dbReference>
<evidence type="ECO:0000313" key="2">
    <source>
        <dbReference type="Proteomes" id="UP001183176"/>
    </source>
</evidence>
<keyword evidence="2" id="KW-1185">Reference proteome</keyword>
<protein>
    <submittedName>
        <fullName evidence="1">Glycosyltransferase</fullName>
        <ecNumber evidence="1">2.4.-.-</ecNumber>
    </submittedName>
</protein>
<dbReference type="Gene3D" id="3.40.50.2000">
    <property type="entry name" value="Glycogen Phosphorylase B"/>
    <property type="match status" value="1"/>
</dbReference>
<organism evidence="1 2">
    <name type="scientific">Jatrophihabitans lederbergiae</name>
    <dbReference type="NCBI Taxonomy" id="3075547"/>
    <lineage>
        <taxon>Bacteria</taxon>
        <taxon>Bacillati</taxon>
        <taxon>Actinomycetota</taxon>
        <taxon>Actinomycetes</taxon>
        <taxon>Jatrophihabitantales</taxon>
        <taxon>Jatrophihabitantaceae</taxon>
        <taxon>Jatrophihabitans</taxon>
    </lineage>
</organism>
<dbReference type="EMBL" id="JAVREH010000002">
    <property type="protein sequence ID" value="MDT0260282.1"/>
    <property type="molecule type" value="Genomic_DNA"/>
</dbReference>
<comment type="caution">
    <text evidence="1">The sequence shown here is derived from an EMBL/GenBank/DDBJ whole genome shotgun (WGS) entry which is preliminary data.</text>
</comment>